<feature type="compositionally biased region" description="Basic and acidic residues" evidence="1">
    <location>
        <begin position="42"/>
        <end position="59"/>
    </location>
</feature>
<accession>A0A061BDQ8</accession>
<gene>
    <name evidence="2" type="ORF">RHTO0S_10e04984g</name>
</gene>
<feature type="region of interest" description="Disordered" evidence="1">
    <location>
        <begin position="272"/>
        <end position="348"/>
    </location>
</feature>
<dbReference type="EMBL" id="LK052945">
    <property type="protein sequence ID" value="CDR45094.1"/>
    <property type="molecule type" value="Genomic_DNA"/>
</dbReference>
<feature type="compositionally biased region" description="Pro residues" evidence="1">
    <location>
        <begin position="82"/>
        <end position="101"/>
    </location>
</feature>
<feature type="compositionally biased region" description="Pro residues" evidence="1">
    <location>
        <begin position="290"/>
        <end position="307"/>
    </location>
</feature>
<feature type="compositionally biased region" description="Low complexity" evidence="1">
    <location>
        <begin position="308"/>
        <end position="336"/>
    </location>
</feature>
<proteinExistence type="predicted"/>
<organism evidence="2">
    <name type="scientific">Rhodotorula toruloides</name>
    <name type="common">Yeast</name>
    <name type="synonym">Rhodosporidium toruloides</name>
    <dbReference type="NCBI Taxonomy" id="5286"/>
    <lineage>
        <taxon>Eukaryota</taxon>
        <taxon>Fungi</taxon>
        <taxon>Dikarya</taxon>
        <taxon>Basidiomycota</taxon>
        <taxon>Pucciniomycotina</taxon>
        <taxon>Microbotryomycetes</taxon>
        <taxon>Sporidiobolales</taxon>
        <taxon>Sporidiobolaceae</taxon>
        <taxon>Rhodotorula</taxon>
    </lineage>
</organism>
<dbReference type="AlphaFoldDB" id="A0A061BDQ8"/>
<feature type="compositionally biased region" description="Low complexity" evidence="1">
    <location>
        <begin position="275"/>
        <end position="289"/>
    </location>
</feature>
<evidence type="ECO:0000313" key="2">
    <source>
        <dbReference type="EMBL" id="CDR45094.1"/>
    </source>
</evidence>
<dbReference type="OrthoDB" id="2595549at2759"/>
<protein>
    <submittedName>
        <fullName evidence="2">RHTO0S10e04984g1_1</fullName>
    </submittedName>
</protein>
<feature type="region of interest" description="Disordered" evidence="1">
    <location>
        <begin position="17"/>
        <end position="142"/>
    </location>
</feature>
<name>A0A061BDQ8_RHOTO</name>
<evidence type="ECO:0000256" key="1">
    <source>
        <dbReference type="SAM" id="MobiDB-lite"/>
    </source>
</evidence>
<sequence>MSTAEDLEVLQILRSLPPLLSPDLPSPPPSRPASPIKVEPAPLERKHEEDGHRNGEEPSQRPTIGLGFEEGLDEVAAKRPRPAPPPPPAPPGRPPPPPPAALPSDLKPSTPDLRNSPRPASARLSLPKGSPMLGSPRVDREAEWRKEWPKERLRKLAAQCRDHGRKLKHAGDAIARTPHPSRKDILRALAHHIDSILLYIYSFWCDDAANRNCNVQQWESGFGLISFVRKMAEKENVALVVGLCTRMEAIAVFTTSMHEQKALNFRGTQLSYHRPSASSAPSSSSAATLPPRPPGPPPPPPPLPPPDHSAASPASTAATDSPVTTASPSTASGATSHPPPPSSAALSGTKPYEDFLRSFLRASPELFRFQRLYDDSCTILSPAFLSTSFPETWVLCTLDPGDSPSSHPSAFILPNRPCRFAWPAELGRGTNAWVAHQVAWARKLVEEWAEREGLGYVPENVGEGV</sequence>
<reference evidence="2" key="1">
    <citation type="journal article" date="2014" name="Genome Announc.">
        <title>Draft genome sequence of Rhodosporidium toruloides CECT1137, an oleaginous yeast of biotechnological interest.</title>
        <authorList>
            <person name="Morin N."/>
            <person name="Calcas X."/>
            <person name="Devillers H."/>
            <person name="Durrens P."/>
            <person name="Sherman D.J."/>
            <person name="Nicaud J.-M."/>
            <person name="Neuveglise C."/>
        </authorList>
    </citation>
    <scope>NUCLEOTIDE SEQUENCE</scope>
    <source>
        <strain evidence="2">CECT1137</strain>
    </source>
</reference>